<dbReference type="InterPro" id="IPR003593">
    <property type="entry name" value="AAA+_ATPase"/>
</dbReference>
<dbReference type="GO" id="GO:0005524">
    <property type="term" value="F:ATP binding"/>
    <property type="evidence" value="ECO:0007669"/>
    <property type="project" value="UniProtKB-KW"/>
</dbReference>
<evidence type="ECO:0000256" key="2">
    <source>
        <dbReference type="ARBA" id="ARBA00022448"/>
    </source>
</evidence>
<feature type="domain" description="ABC transporter" evidence="5">
    <location>
        <begin position="5"/>
        <end position="230"/>
    </location>
</feature>
<dbReference type="Proteomes" id="UP000823886">
    <property type="component" value="Unassembled WGS sequence"/>
</dbReference>
<dbReference type="CDD" id="cd03230">
    <property type="entry name" value="ABC_DR_subfamily_A"/>
    <property type="match status" value="1"/>
</dbReference>
<comment type="caution">
    <text evidence="6">The sequence shown here is derived from an EMBL/GenBank/DDBJ whole genome shotgun (WGS) entry which is preliminary data.</text>
</comment>
<keyword evidence="4 6" id="KW-0067">ATP-binding</keyword>
<evidence type="ECO:0000256" key="1">
    <source>
        <dbReference type="ARBA" id="ARBA00005417"/>
    </source>
</evidence>
<dbReference type="SMART" id="SM00382">
    <property type="entry name" value="AAA"/>
    <property type="match status" value="1"/>
</dbReference>
<dbReference type="PROSITE" id="PS00211">
    <property type="entry name" value="ABC_TRANSPORTER_1"/>
    <property type="match status" value="1"/>
</dbReference>
<evidence type="ECO:0000313" key="7">
    <source>
        <dbReference type="Proteomes" id="UP000823886"/>
    </source>
</evidence>
<dbReference type="AlphaFoldDB" id="A0A9D2PNS5"/>
<organism evidence="6 7">
    <name type="scientific">Candidatus Blautia merdavium</name>
    <dbReference type="NCBI Taxonomy" id="2838494"/>
    <lineage>
        <taxon>Bacteria</taxon>
        <taxon>Bacillati</taxon>
        <taxon>Bacillota</taxon>
        <taxon>Clostridia</taxon>
        <taxon>Lachnospirales</taxon>
        <taxon>Lachnospiraceae</taxon>
        <taxon>Blautia</taxon>
    </lineage>
</organism>
<accession>A0A9D2PNS5</accession>
<evidence type="ECO:0000256" key="3">
    <source>
        <dbReference type="ARBA" id="ARBA00022741"/>
    </source>
</evidence>
<dbReference type="InterPro" id="IPR027417">
    <property type="entry name" value="P-loop_NTPase"/>
</dbReference>
<comment type="similarity">
    <text evidence="1">Belongs to the ABC transporter superfamily.</text>
</comment>
<keyword evidence="2" id="KW-0813">Transport</keyword>
<sequence length="292" mass="32810">MNTVIRLRKLTKYYGKHRGILDLDLEVKEGEIYGFIGPNGAGKSTTIRTMLGLLRPSSGSAELFGMEVSSHKTQILKRVGYMPAETAFYSSMRVKDALAFSADLYGRDCREEAARLCERLKLDTKKKVEELSLGNRKKVSIVCAFQHEADLYILDEPTSGLDPLMQKEFFALVRERNRQGASVFLSSHVLSEIQRYCHRAAIIREGRLVVADEVANICKGSAKRITIQGITDITGIEKADLQKQENGISFLYRGQMQPLLEKLSKLPIEDLTITEPGLEETFLHFYEGGKKA</sequence>
<dbReference type="GO" id="GO:0016887">
    <property type="term" value="F:ATP hydrolysis activity"/>
    <property type="evidence" value="ECO:0007669"/>
    <property type="project" value="InterPro"/>
</dbReference>
<evidence type="ECO:0000313" key="6">
    <source>
        <dbReference type="EMBL" id="HJC64432.1"/>
    </source>
</evidence>
<keyword evidence="3" id="KW-0547">Nucleotide-binding</keyword>
<reference evidence="6" key="1">
    <citation type="journal article" date="2021" name="PeerJ">
        <title>Extensive microbial diversity within the chicken gut microbiome revealed by metagenomics and culture.</title>
        <authorList>
            <person name="Gilroy R."/>
            <person name="Ravi A."/>
            <person name="Getino M."/>
            <person name="Pursley I."/>
            <person name="Horton D.L."/>
            <person name="Alikhan N.F."/>
            <person name="Baker D."/>
            <person name="Gharbi K."/>
            <person name="Hall N."/>
            <person name="Watson M."/>
            <person name="Adriaenssens E.M."/>
            <person name="Foster-Nyarko E."/>
            <person name="Jarju S."/>
            <person name="Secka A."/>
            <person name="Antonio M."/>
            <person name="Oren A."/>
            <person name="Chaudhuri R.R."/>
            <person name="La Ragione R."/>
            <person name="Hildebrand F."/>
            <person name="Pallen M.J."/>
        </authorList>
    </citation>
    <scope>NUCLEOTIDE SEQUENCE</scope>
    <source>
        <strain evidence="6">ChiBcec2-3848</strain>
    </source>
</reference>
<protein>
    <submittedName>
        <fullName evidence="6">ABC transporter ATP-binding protein</fullName>
    </submittedName>
</protein>
<evidence type="ECO:0000259" key="5">
    <source>
        <dbReference type="PROSITE" id="PS50893"/>
    </source>
</evidence>
<dbReference type="PANTHER" id="PTHR42711:SF5">
    <property type="entry name" value="ABC TRANSPORTER ATP-BINDING PROTEIN NATA"/>
    <property type="match status" value="1"/>
</dbReference>
<dbReference type="PROSITE" id="PS50893">
    <property type="entry name" value="ABC_TRANSPORTER_2"/>
    <property type="match status" value="1"/>
</dbReference>
<dbReference type="SUPFAM" id="SSF52540">
    <property type="entry name" value="P-loop containing nucleoside triphosphate hydrolases"/>
    <property type="match status" value="1"/>
</dbReference>
<dbReference type="InterPro" id="IPR003439">
    <property type="entry name" value="ABC_transporter-like_ATP-bd"/>
</dbReference>
<dbReference type="Gene3D" id="3.40.50.300">
    <property type="entry name" value="P-loop containing nucleotide triphosphate hydrolases"/>
    <property type="match status" value="1"/>
</dbReference>
<gene>
    <name evidence="6" type="ORF">H9753_12585</name>
</gene>
<reference evidence="6" key="2">
    <citation type="submission" date="2021-04" db="EMBL/GenBank/DDBJ databases">
        <authorList>
            <person name="Gilroy R."/>
        </authorList>
    </citation>
    <scope>NUCLEOTIDE SEQUENCE</scope>
    <source>
        <strain evidence="6">ChiBcec2-3848</strain>
    </source>
</reference>
<dbReference type="PANTHER" id="PTHR42711">
    <property type="entry name" value="ABC TRANSPORTER ATP-BINDING PROTEIN"/>
    <property type="match status" value="1"/>
</dbReference>
<proteinExistence type="inferred from homology"/>
<dbReference type="InterPro" id="IPR017871">
    <property type="entry name" value="ABC_transporter-like_CS"/>
</dbReference>
<dbReference type="Pfam" id="PF00005">
    <property type="entry name" value="ABC_tran"/>
    <property type="match status" value="1"/>
</dbReference>
<evidence type="ECO:0000256" key="4">
    <source>
        <dbReference type="ARBA" id="ARBA00022840"/>
    </source>
</evidence>
<dbReference type="EMBL" id="DWVZ01000171">
    <property type="protein sequence ID" value="HJC64432.1"/>
    <property type="molecule type" value="Genomic_DNA"/>
</dbReference>
<name>A0A9D2PNS5_9FIRM</name>
<dbReference type="InterPro" id="IPR050763">
    <property type="entry name" value="ABC_transporter_ATP-binding"/>
</dbReference>